<feature type="domain" description="Autophagy protein ATG5 alpha-helical bundle region" evidence="17">
    <location>
        <begin position="121"/>
        <end position="176"/>
    </location>
</feature>
<dbReference type="InterPro" id="IPR048939">
    <property type="entry name" value="ATG5_UblA"/>
</dbReference>
<dbReference type="GO" id="GO:0034045">
    <property type="term" value="C:phagophore assembly site membrane"/>
    <property type="evidence" value="ECO:0007669"/>
    <property type="project" value="UniProtKB-SubCell"/>
</dbReference>
<name>A0AA39EY19_MICHY</name>
<evidence type="ECO:0000256" key="1">
    <source>
        <dbReference type="ARBA" id="ARBA00004496"/>
    </source>
</evidence>
<dbReference type="Gene3D" id="3.10.20.90">
    <property type="entry name" value="Phosphatidylinositol 3-kinase Catalytic Subunit, Chain A, domain 1"/>
    <property type="match status" value="1"/>
</dbReference>
<dbReference type="InterPro" id="IPR007239">
    <property type="entry name" value="Atg5"/>
</dbReference>
<dbReference type="PANTHER" id="PTHR13040">
    <property type="entry name" value="AUTOPHAGY PROTEIN 5"/>
    <property type="match status" value="1"/>
</dbReference>
<dbReference type="GO" id="GO:0002376">
    <property type="term" value="P:immune system process"/>
    <property type="evidence" value="ECO:0007669"/>
    <property type="project" value="UniProtKB-KW"/>
</dbReference>
<dbReference type="Pfam" id="PF20637">
    <property type="entry name" value="ATG5_HBR"/>
    <property type="match status" value="1"/>
</dbReference>
<keyword evidence="11 15" id="KW-0072">Autophagy</keyword>
<keyword evidence="7" id="KW-0053">Apoptosis</keyword>
<dbReference type="Gene3D" id="1.10.246.190">
    <property type="entry name" value="Autophagy protein Apg5, helix rich domain"/>
    <property type="match status" value="1"/>
</dbReference>
<dbReference type="PANTHER" id="PTHR13040:SF2">
    <property type="entry name" value="AUTOPHAGY PROTEIN 5"/>
    <property type="match status" value="1"/>
</dbReference>
<dbReference type="GO" id="GO:0034274">
    <property type="term" value="C:Atg12-Atg5-Atg16 complex"/>
    <property type="evidence" value="ECO:0007669"/>
    <property type="project" value="TreeGrafter"/>
</dbReference>
<accession>A0AA39EY19</accession>
<dbReference type="GO" id="GO:0043069">
    <property type="term" value="P:negative regulation of programmed cell death"/>
    <property type="evidence" value="ECO:0007669"/>
    <property type="project" value="UniProtKB-ARBA"/>
</dbReference>
<keyword evidence="6 15" id="KW-1017">Isopeptide bond</keyword>
<evidence type="ECO:0000256" key="15">
    <source>
        <dbReference type="RuleBase" id="RU361202"/>
    </source>
</evidence>
<evidence type="ECO:0000313" key="20">
    <source>
        <dbReference type="Proteomes" id="UP001168972"/>
    </source>
</evidence>
<gene>
    <name evidence="19" type="ORF">PV327_010770</name>
</gene>
<dbReference type="FunFam" id="3.10.20.620:FF:000001">
    <property type="entry name" value="Autophagy related 5"/>
    <property type="match status" value="1"/>
</dbReference>
<evidence type="ECO:0000259" key="17">
    <source>
        <dbReference type="Pfam" id="PF20637"/>
    </source>
</evidence>
<dbReference type="Pfam" id="PF04106">
    <property type="entry name" value="ATG5_UblB"/>
    <property type="match status" value="1"/>
</dbReference>
<keyword evidence="10" id="KW-0007">Acetylation</keyword>
<keyword evidence="5" id="KW-0963">Cytoplasm</keyword>
<evidence type="ECO:0000256" key="9">
    <source>
        <dbReference type="ARBA" id="ARBA00022859"/>
    </source>
</evidence>
<proteinExistence type="inferred from homology"/>
<dbReference type="InterPro" id="IPR042527">
    <property type="entry name" value="Atg5_UblA_dom_sf"/>
</dbReference>
<evidence type="ECO:0000256" key="5">
    <source>
        <dbReference type="ARBA" id="ARBA00022490"/>
    </source>
</evidence>
<dbReference type="FunFam" id="3.10.20.90:FF:000100">
    <property type="entry name" value="Autophagy related 5"/>
    <property type="match status" value="1"/>
</dbReference>
<feature type="domain" description="Autophagy protein ATG5 UblA" evidence="18">
    <location>
        <begin position="11"/>
        <end position="106"/>
    </location>
</feature>
<comment type="subcellular location">
    <subcellularLocation>
        <location evidence="1">Cytoplasm</location>
    </subcellularLocation>
    <subcellularLocation>
        <location evidence="2 15">Preautophagosomal structure membrane</location>
        <topology evidence="2 15">Peripheral membrane protein</topology>
    </subcellularLocation>
</comment>
<dbReference type="GO" id="GO:0000045">
    <property type="term" value="P:autophagosome assembly"/>
    <property type="evidence" value="ECO:0007669"/>
    <property type="project" value="UniProtKB-ARBA"/>
</dbReference>
<evidence type="ECO:0000256" key="12">
    <source>
        <dbReference type="ARBA" id="ARBA00023136"/>
    </source>
</evidence>
<dbReference type="EMBL" id="JAQQBR010001836">
    <property type="protein sequence ID" value="KAK0159677.1"/>
    <property type="molecule type" value="Genomic_DNA"/>
</dbReference>
<dbReference type="FunFam" id="1.10.246.190:FF:000001">
    <property type="entry name" value="Autophagy related 5"/>
    <property type="match status" value="1"/>
</dbReference>
<comment type="subunit">
    <text evidence="14">Forms a conjugate with ATG12. Part of the minor complex composed of 4 sets of ATG12-ATG5 and ATG16L1 (400 kDa); this complex interacts with ATG3 leading to disruption of ATG7 interaction and promotion of ATG8-like proteins lipidation. Forms an 800-kDa complex composed of ATG12-ATG5 and ATG16L2. The ATG12-ATG5 conjugate interacts with RAB33A; this interaction is bridged by ATG16L1 and promotes ATG12-ATG5-ATG16L1 complex recruitment to phagophores. Interacts with TECPR1; the interaction is direct and does not take place when ATG16L1 is associated with the ATG5-ATG12 conjugate. Interacts with DHX58/RIG-1, IFIH1/MDA5 and MAVS/IPS-1 in monomeric form as well as in ATG12-ATG5 conjugate form. The interaction with MAVS is further enhanced upon vesicular stomatitis virus (VSV) infection. Interacts with ATG3. Interacts with ATG7 and ATG10. Interacts with FADD. Interacts with Bassoon/BSN; this interaction is important for the regulation of presynaptic autophagy. Interacts with ATG16L2.</text>
</comment>
<dbReference type="Gene3D" id="3.10.20.620">
    <property type="match status" value="1"/>
</dbReference>
<dbReference type="AlphaFoldDB" id="A0AA39EY19"/>
<dbReference type="GO" id="GO:0000422">
    <property type="term" value="P:autophagy of mitochondrion"/>
    <property type="evidence" value="ECO:0007669"/>
    <property type="project" value="TreeGrafter"/>
</dbReference>
<dbReference type="Pfam" id="PF20638">
    <property type="entry name" value="ATG5_UblA"/>
    <property type="match status" value="1"/>
</dbReference>
<comment type="function">
    <text evidence="13">May play an important role in the apoptotic process, possibly within the modified cytoskeleton. Its expression is a relatively late event in the apoptotic process, occurring downstream of caspase activity. Plays a crucial role in IFN-gamma-induced autophagic cell death by interacting with FADD.</text>
</comment>
<evidence type="ECO:0000256" key="14">
    <source>
        <dbReference type="ARBA" id="ARBA00093583"/>
    </source>
</evidence>
<dbReference type="GO" id="GO:0034727">
    <property type="term" value="P:piecemeal microautophagy of the nucleus"/>
    <property type="evidence" value="ECO:0007669"/>
    <property type="project" value="TreeGrafter"/>
</dbReference>
<evidence type="ECO:0000256" key="7">
    <source>
        <dbReference type="ARBA" id="ARBA00022703"/>
    </source>
</evidence>
<keyword evidence="20" id="KW-1185">Reference proteome</keyword>
<evidence type="ECO:0000256" key="13">
    <source>
        <dbReference type="ARBA" id="ARBA00025421"/>
    </source>
</evidence>
<reference evidence="19" key="1">
    <citation type="journal article" date="2023" name="bioRxiv">
        <title>Scaffold-level genome assemblies of two parasitoid biocontrol wasps reveal the parthenogenesis mechanism and an associated novel virus.</title>
        <authorList>
            <person name="Inwood S."/>
            <person name="Skelly J."/>
            <person name="Guhlin J."/>
            <person name="Harrop T."/>
            <person name="Goldson S."/>
            <person name="Dearden P."/>
        </authorList>
    </citation>
    <scope>NUCLEOTIDE SEQUENCE</scope>
    <source>
        <strain evidence="19">Lincoln</strain>
        <tissue evidence="19">Whole body</tissue>
    </source>
</reference>
<comment type="function">
    <text evidence="15">Involved in autophagic vesicle formation.</text>
</comment>
<dbReference type="InterPro" id="IPR042526">
    <property type="entry name" value="Atg5_HR"/>
</dbReference>
<dbReference type="InterPro" id="IPR048940">
    <property type="entry name" value="ATG5_HBR"/>
</dbReference>
<keyword evidence="12 15" id="KW-0472">Membrane</keyword>
<keyword evidence="8 15" id="KW-0832">Ubl conjugation</keyword>
<evidence type="ECO:0000256" key="4">
    <source>
        <dbReference type="ARBA" id="ARBA00015616"/>
    </source>
</evidence>
<keyword evidence="9" id="KW-0391">Immunity</keyword>
<evidence type="ECO:0000313" key="19">
    <source>
        <dbReference type="EMBL" id="KAK0159677.1"/>
    </source>
</evidence>
<evidence type="ECO:0000259" key="16">
    <source>
        <dbReference type="Pfam" id="PF04106"/>
    </source>
</evidence>
<feature type="domain" description="Autophagy protein ATG5 UblB" evidence="16">
    <location>
        <begin position="186"/>
        <end position="263"/>
    </location>
</feature>
<dbReference type="GO" id="GO:0061908">
    <property type="term" value="C:phagophore"/>
    <property type="evidence" value="ECO:0007669"/>
    <property type="project" value="TreeGrafter"/>
</dbReference>
<dbReference type="Proteomes" id="UP001168972">
    <property type="component" value="Unassembled WGS sequence"/>
</dbReference>
<organism evidence="19 20">
    <name type="scientific">Microctonus hyperodae</name>
    <name type="common">Parasitoid wasp</name>
    <dbReference type="NCBI Taxonomy" id="165561"/>
    <lineage>
        <taxon>Eukaryota</taxon>
        <taxon>Metazoa</taxon>
        <taxon>Ecdysozoa</taxon>
        <taxon>Arthropoda</taxon>
        <taxon>Hexapoda</taxon>
        <taxon>Insecta</taxon>
        <taxon>Pterygota</taxon>
        <taxon>Neoptera</taxon>
        <taxon>Endopterygota</taxon>
        <taxon>Hymenoptera</taxon>
        <taxon>Apocrita</taxon>
        <taxon>Ichneumonoidea</taxon>
        <taxon>Braconidae</taxon>
        <taxon>Euphorinae</taxon>
        <taxon>Microctonus</taxon>
    </lineage>
</organism>
<evidence type="ECO:0000256" key="11">
    <source>
        <dbReference type="ARBA" id="ARBA00023006"/>
    </source>
</evidence>
<dbReference type="GO" id="GO:0006995">
    <property type="term" value="P:cellular response to nitrogen starvation"/>
    <property type="evidence" value="ECO:0007669"/>
    <property type="project" value="TreeGrafter"/>
</dbReference>
<comment type="caution">
    <text evidence="19">The sequence shown here is derived from an EMBL/GenBank/DDBJ whole genome shotgun (WGS) entry which is preliminary data.</text>
</comment>
<comment type="similarity">
    <text evidence="3 15">Belongs to the ATG5 family.</text>
</comment>
<comment type="subunit">
    <text evidence="15">Conjugated with ATG12.</text>
</comment>
<evidence type="ECO:0000256" key="10">
    <source>
        <dbReference type="ARBA" id="ARBA00022990"/>
    </source>
</evidence>
<evidence type="ECO:0000256" key="3">
    <source>
        <dbReference type="ARBA" id="ARBA00006910"/>
    </source>
</evidence>
<evidence type="ECO:0000256" key="6">
    <source>
        <dbReference type="ARBA" id="ARBA00022499"/>
    </source>
</evidence>
<evidence type="ECO:0000259" key="18">
    <source>
        <dbReference type="Pfam" id="PF20638"/>
    </source>
</evidence>
<dbReference type="GO" id="GO:0044233">
    <property type="term" value="C:mitochondria-associated endoplasmic reticulum membrane contact site"/>
    <property type="evidence" value="ECO:0007669"/>
    <property type="project" value="TreeGrafter"/>
</dbReference>
<evidence type="ECO:0000256" key="2">
    <source>
        <dbReference type="ARBA" id="ARBA00004623"/>
    </source>
</evidence>
<sequence>MANDREVLKEIWKGKVPICFQLDSEEVCELQAPDPFYIMVPRLSYFPVCTDKVRKHFIRYIQEDKQENEMWLEFNGTPLKWHFPIGVLLDIYSNDIELPWNIVVHFDKFPEHDIMHCSNKEVVEAYFLSCIKEADVLKHRGTVVSSMQKKDHNQLWLGLLNDKFDQFWAVNRRLMEAANNDDGFKYIPFRCYTIDEKYIQKLVKPFDEEGERKTLKNLLKEVFPHEEKELQVRTHGICPPLDTPLQWLSEHMSYPDNFLHFCLVTS</sequence>
<dbReference type="GO" id="GO:0005776">
    <property type="term" value="C:autophagosome"/>
    <property type="evidence" value="ECO:0007669"/>
    <property type="project" value="TreeGrafter"/>
</dbReference>
<reference evidence="19" key="2">
    <citation type="submission" date="2023-03" db="EMBL/GenBank/DDBJ databases">
        <authorList>
            <person name="Inwood S.N."/>
            <person name="Skelly J.G."/>
            <person name="Guhlin J."/>
            <person name="Harrop T.W.R."/>
            <person name="Goldson S.G."/>
            <person name="Dearden P.K."/>
        </authorList>
    </citation>
    <scope>NUCLEOTIDE SEQUENCE</scope>
    <source>
        <strain evidence="19">Lincoln</strain>
        <tissue evidence="19">Whole body</tissue>
    </source>
</reference>
<dbReference type="GO" id="GO:0006915">
    <property type="term" value="P:apoptotic process"/>
    <property type="evidence" value="ECO:0007669"/>
    <property type="project" value="UniProtKB-KW"/>
</dbReference>
<dbReference type="GO" id="GO:0019776">
    <property type="term" value="F:Atg8-family ligase activity"/>
    <property type="evidence" value="ECO:0007669"/>
    <property type="project" value="TreeGrafter"/>
</dbReference>
<dbReference type="InterPro" id="IPR048318">
    <property type="entry name" value="ATG5_UblB"/>
</dbReference>
<evidence type="ECO:0000256" key="8">
    <source>
        <dbReference type="ARBA" id="ARBA00022843"/>
    </source>
</evidence>
<protein>
    <recommendedName>
        <fullName evidence="4 15">Autophagy protein 5</fullName>
    </recommendedName>
</protein>